<dbReference type="RefSeq" id="WP_268062870.1">
    <property type="nucleotide sequence ID" value="NZ_JAPQFJ010000028.1"/>
</dbReference>
<evidence type="ECO:0000313" key="3">
    <source>
        <dbReference type="Proteomes" id="UP001144612"/>
    </source>
</evidence>
<evidence type="ECO:0000313" key="2">
    <source>
        <dbReference type="EMBL" id="MCY6960433.1"/>
    </source>
</evidence>
<dbReference type="InterPro" id="IPR025510">
    <property type="entry name" value="DUF4397"/>
</dbReference>
<keyword evidence="3" id="KW-1185">Reference proteome</keyword>
<evidence type="ECO:0000259" key="1">
    <source>
        <dbReference type="Pfam" id="PF14344"/>
    </source>
</evidence>
<reference evidence="2" key="1">
    <citation type="submission" date="2022-12" db="EMBL/GenBank/DDBJ databases">
        <title>Clostridium sp. nov., isolated from industrial wastewater.</title>
        <authorList>
            <person name="Jiayan W."/>
        </authorList>
    </citation>
    <scope>NUCLEOTIDE SEQUENCE</scope>
    <source>
        <strain evidence="2">ZC22-4</strain>
    </source>
</reference>
<comment type="caution">
    <text evidence="2">The sequence shown here is derived from an EMBL/GenBank/DDBJ whole genome shotgun (WGS) entry which is preliminary data.</text>
</comment>
<gene>
    <name evidence="2" type="ORF">OW729_17640</name>
</gene>
<feature type="domain" description="DUF4397" evidence="1">
    <location>
        <begin position="13"/>
        <end position="128"/>
    </location>
</feature>
<dbReference type="EMBL" id="JAPQFJ010000028">
    <property type="protein sequence ID" value="MCY6960433.1"/>
    <property type="molecule type" value="Genomic_DNA"/>
</dbReference>
<dbReference type="Pfam" id="PF14344">
    <property type="entry name" value="DUF4397"/>
    <property type="match status" value="1"/>
</dbReference>
<organism evidence="2 3">
    <name type="scientific">Clostridium brassicae</name>
    <dbReference type="NCBI Taxonomy" id="2999072"/>
    <lineage>
        <taxon>Bacteria</taxon>
        <taxon>Bacillati</taxon>
        <taxon>Bacillota</taxon>
        <taxon>Clostridia</taxon>
        <taxon>Eubacteriales</taxon>
        <taxon>Clostridiaceae</taxon>
        <taxon>Clostridium</taxon>
    </lineage>
</organism>
<name>A0ABT4DDP3_9CLOT</name>
<accession>A0ABT4DDP3</accession>
<protein>
    <submittedName>
        <fullName evidence="2">DUF4397 domain-containing protein</fullName>
    </submittedName>
</protein>
<dbReference type="Proteomes" id="UP001144612">
    <property type="component" value="Unassembled WGS sequence"/>
</dbReference>
<sequence>MYFYPYFRTNMKSFIRVFHASPDAPPVDVYANGNLIAKNLPYKGFTEYLQVPPGKYNIKIFPSGKTMNPVINTNLTLEPETIYTVAAIDKLANIRLMPFVDPIIPQIENKAYVRFGHLSPNTPRVDITLPNGKILFENVGFEDLTNYIAVDPGTYTIQARPTGKDKIALTIPNIRLKGNRFYTIYAVGLLGDKPPLQVLIPLDGNTYIKF</sequence>
<proteinExistence type="predicted"/>